<keyword evidence="1" id="KW-0812">Transmembrane</keyword>
<keyword evidence="4" id="KW-1185">Reference proteome</keyword>
<dbReference type="Pfam" id="PF16107">
    <property type="entry name" value="DUF4825"/>
    <property type="match status" value="1"/>
</dbReference>
<dbReference type="InterPro" id="IPR032250">
    <property type="entry name" value="DUF4825"/>
</dbReference>
<proteinExistence type="predicted"/>
<keyword evidence="1" id="KW-1133">Transmembrane helix</keyword>
<evidence type="ECO:0000256" key="1">
    <source>
        <dbReference type="SAM" id="Phobius"/>
    </source>
</evidence>
<keyword evidence="1" id="KW-0472">Membrane</keyword>
<name>A0ABU4G747_9BACL</name>
<accession>A0ABU4G747</accession>
<dbReference type="EMBL" id="JAUBDI010000004">
    <property type="protein sequence ID" value="MDW0112812.1"/>
    <property type="molecule type" value="Genomic_DNA"/>
</dbReference>
<comment type="caution">
    <text evidence="3">The sequence shown here is derived from an EMBL/GenBank/DDBJ whole genome shotgun (WGS) entry which is preliminary data.</text>
</comment>
<gene>
    <name evidence="3" type="ORF">QT711_06410</name>
</gene>
<reference evidence="3 4" key="1">
    <citation type="submission" date="2023-06" db="EMBL/GenBank/DDBJ databases">
        <title>Sporosarcina sp. nov., isolated from Korean traditional fermented seafood 'Jeotgal'.</title>
        <authorList>
            <person name="Yang A.I."/>
            <person name="Shin N.-R."/>
        </authorList>
    </citation>
    <scope>NUCLEOTIDE SEQUENCE [LARGE SCALE GENOMIC DNA]</scope>
    <source>
        <strain evidence="3 4">KCTC13119</strain>
    </source>
</reference>
<organism evidence="3 4">
    <name type="scientific">Sporosarcina saromensis</name>
    <dbReference type="NCBI Taxonomy" id="359365"/>
    <lineage>
        <taxon>Bacteria</taxon>
        <taxon>Bacillati</taxon>
        <taxon>Bacillota</taxon>
        <taxon>Bacilli</taxon>
        <taxon>Bacillales</taxon>
        <taxon>Caryophanaceae</taxon>
        <taxon>Sporosarcina</taxon>
    </lineage>
</organism>
<dbReference type="Proteomes" id="UP001282284">
    <property type="component" value="Unassembled WGS sequence"/>
</dbReference>
<evidence type="ECO:0000313" key="4">
    <source>
        <dbReference type="Proteomes" id="UP001282284"/>
    </source>
</evidence>
<feature type="domain" description="DUF4825" evidence="2">
    <location>
        <begin position="51"/>
        <end position="133"/>
    </location>
</feature>
<protein>
    <submittedName>
        <fullName evidence="3">DUF4825 domain-containing protein</fullName>
    </submittedName>
</protein>
<evidence type="ECO:0000259" key="2">
    <source>
        <dbReference type="Pfam" id="PF16107"/>
    </source>
</evidence>
<sequence length="182" mass="21049">MDKRRMIIGLLILLVVPIYIWIAYFEIPDKAKVGEEKLQQDPLTHDYEKMLSFRTTHMGDASNTNAFFEALPLNEHKGTIEMDSNRFYLLVHYPIATSDLDGIAEQAVIYNTTAAFVLIGNLQEIELKFQDQSFKVSRDRVEKWFGDDFTTLSEPSNFKEKVQQRLDDSSLNEWLAAYTEGE</sequence>
<dbReference type="RefSeq" id="WP_317942748.1">
    <property type="nucleotide sequence ID" value="NZ_JAUBDI010000004.1"/>
</dbReference>
<feature type="transmembrane region" description="Helical" evidence="1">
    <location>
        <begin position="7"/>
        <end position="25"/>
    </location>
</feature>
<evidence type="ECO:0000313" key="3">
    <source>
        <dbReference type="EMBL" id="MDW0112812.1"/>
    </source>
</evidence>